<accession>A0A1Y2BTA2</accession>
<sequence>MPKAATATPTKRRTTRASKPSAERGKVFARNFGAGDGTSTVTEGDAADLVAYVAALEKLLKVGGNEDEDAADVKKALAKKLSSLMKWTNACVTASARLSYVHPMSTASFTEIFGEEKKQSLEPGDLDDKLGSWVRGSARYDDLYFQGPVKLVFDSVAEQLKITGKYGKTLKK</sequence>
<dbReference type="AlphaFoldDB" id="A0A1Y2BTA2"/>
<proteinExistence type="predicted"/>
<keyword evidence="3" id="KW-1185">Reference proteome</keyword>
<organism evidence="2 3">
    <name type="scientific">Rhizoclosmatium globosum</name>
    <dbReference type="NCBI Taxonomy" id="329046"/>
    <lineage>
        <taxon>Eukaryota</taxon>
        <taxon>Fungi</taxon>
        <taxon>Fungi incertae sedis</taxon>
        <taxon>Chytridiomycota</taxon>
        <taxon>Chytridiomycota incertae sedis</taxon>
        <taxon>Chytridiomycetes</taxon>
        <taxon>Chytridiales</taxon>
        <taxon>Chytriomycetaceae</taxon>
        <taxon>Rhizoclosmatium</taxon>
    </lineage>
</organism>
<comment type="caution">
    <text evidence="2">The sequence shown here is derived from an EMBL/GenBank/DDBJ whole genome shotgun (WGS) entry which is preliminary data.</text>
</comment>
<gene>
    <name evidence="2" type="ORF">BCR33DRAFT_769550</name>
</gene>
<dbReference type="EMBL" id="MCGO01000047">
    <property type="protein sequence ID" value="ORY37988.1"/>
    <property type="molecule type" value="Genomic_DNA"/>
</dbReference>
<feature type="region of interest" description="Disordered" evidence="1">
    <location>
        <begin position="1"/>
        <end position="25"/>
    </location>
</feature>
<evidence type="ECO:0000256" key="1">
    <source>
        <dbReference type="SAM" id="MobiDB-lite"/>
    </source>
</evidence>
<reference evidence="2 3" key="1">
    <citation type="submission" date="2016-07" db="EMBL/GenBank/DDBJ databases">
        <title>Pervasive Adenine N6-methylation of Active Genes in Fungi.</title>
        <authorList>
            <consortium name="DOE Joint Genome Institute"/>
            <person name="Mondo S.J."/>
            <person name="Dannebaum R.O."/>
            <person name="Kuo R.C."/>
            <person name="Labutti K."/>
            <person name="Haridas S."/>
            <person name="Kuo A."/>
            <person name="Salamov A."/>
            <person name="Ahrendt S.R."/>
            <person name="Lipzen A."/>
            <person name="Sullivan W."/>
            <person name="Andreopoulos W.B."/>
            <person name="Clum A."/>
            <person name="Lindquist E."/>
            <person name="Daum C."/>
            <person name="Ramamoorthy G.K."/>
            <person name="Gryganskyi A."/>
            <person name="Culley D."/>
            <person name="Magnuson J.K."/>
            <person name="James T.Y."/>
            <person name="O'Malley M.A."/>
            <person name="Stajich J.E."/>
            <person name="Spatafora J.W."/>
            <person name="Visel A."/>
            <person name="Grigoriev I.V."/>
        </authorList>
    </citation>
    <scope>NUCLEOTIDE SEQUENCE [LARGE SCALE GENOMIC DNA]</scope>
    <source>
        <strain evidence="2 3">JEL800</strain>
    </source>
</reference>
<evidence type="ECO:0000313" key="2">
    <source>
        <dbReference type="EMBL" id="ORY37988.1"/>
    </source>
</evidence>
<protein>
    <submittedName>
        <fullName evidence="2">Uncharacterized protein</fullName>
    </submittedName>
</protein>
<dbReference type="Proteomes" id="UP000193642">
    <property type="component" value="Unassembled WGS sequence"/>
</dbReference>
<name>A0A1Y2BTA2_9FUNG</name>
<evidence type="ECO:0000313" key="3">
    <source>
        <dbReference type="Proteomes" id="UP000193642"/>
    </source>
</evidence>